<dbReference type="Proteomes" id="UP001170954">
    <property type="component" value="Unassembled WGS sequence"/>
</dbReference>
<gene>
    <name evidence="3" type="ORF">HX018_17765</name>
</gene>
<comment type="caution">
    <text evidence="3">The sequence shown here is derived from an EMBL/GenBank/DDBJ whole genome shotgun (WGS) entry which is preliminary data.</text>
</comment>
<evidence type="ECO:0000313" key="4">
    <source>
        <dbReference type="Proteomes" id="UP001170954"/>
    </source>
</evidence>
<dbReference type="RefSeq" id="WP_286652252.1">
    <property type="nucleotide sequence ID" value="NZ_JACAGK010000070.1"/>
</dbReference>
<keyword evidence="1" id="KW-1133">Transmembrane helix</keyword>
<feature type="transmembrane region" description="Helical" evidence="1">
    <location>
        <begin position="195"/>
        <end position="214"/>
    </location>
</feature>
<accession>A0ABT7NS84</accession>
<dbReference type="SUPFAM" id="SSF110997">
    <property type="entry name" value="Sporulation related repeat"/>
    <property type="match status" value="1"/>
</dbReference>
<dbReference type="Pfam" id="PF18174">
    <property type="entry name" value="HU-CCDC81_bac_1"/>
    <property type="match status" value="1"/>
</dbReference>
<sequence length="354" mass="39389">MDLGKYIHQLLKRRNEVYVKGLGTFKRIHTSSVYDERRAMYLPPVTYLEFDAKSNEGVDFADYVQQSLQLSRTEAEQKVEEQVIQLLEEIKDHGVGVLNHLGQFIKHGNSLVFKAEDLSGFHLQPVEGAQEEVAEVPIAAEIVVEEPIREEELVEEESVEAVVPEVEAPIVEEPIQAEEQATLVEPEVKSSNKTAWYMVAAIVALAIIGSLFYLNRAGQTTAEAPSTDTIANAPVTDIDTAVTQSLDTLNQVADTTVVDTTQRTVPTDNKPLIPANHNYQVVIGSHRTLAQAYEQAESFNKAGITSVRVIPSKLAKNLKKVIWDSYETKEQADSALRYVQKRYVSDAWSGPINK</sequence>
<organism evidence="3 4">
    <name type="scientific">Sphingobacterium hotanense</name>
    <dbReference type="NCBI Taxonomy" id="649196"/>
    <lineage>
        <taxon>Bacteria</taxon>
        <taxon>Pseudomonadati</taxon>
        <taxon>Bacteroidota</taxon>
        <taxon>Sphingobacteriia</taxon>
        <taxon>Sphingobacteriales</taxon>
        <taxon>Sphingobacteriaceae</taxon>
        <taxon>Sphingobacterium</taxon>
    </lineage>
</organism>
<dbReference type="EMBL" id="JACAGK010000070">
    <property type="protein sequence ID" value="MDM1050088.1"/>
    <property type="molecule type" value="Genomic_DNA"/>
</dbReference>
<reference evidence="3" key="2">
    <citation type="journal article" date="2022" name="Sci. Total Environ.">
        <title>Prevalence, transmission, and molecular epidemiology of tet(X)-positive bacteria among humans, animals, and environmental niches in China: An epidemiological, and genomic-based study.</title>
        <authorList>
            <person name="Dong N."/>
            <person name="Zeng Y."/>
            <person name="Cai C."/>
            <person name="Sun C."/>
            <person name="Lu J."/>
            <person name="Liu C."/>
            <person name="Zhou H."/>
            <person name="Sun Q."/>
            <person name="Shu L."/>
            <person name="Wang H."/>
            <person name="Wang Y."/>
            <person name="Wang S."/>
            <person name="Wu C."/>
            <person name="Chan E.W."/>
            <person name="Chen G."/>
            <person name="Shen Z."/>
            <person name="Chen S."/>
            <person name="Zhang R."/>
        </authorList>
    </citation>
    <scope>NUCLEOTIDE SEQUENCE</scope>
    <source>
        <strain evidence="3">R1692</strain>
    </source>
</reference>
<dbReference type="InterPro" id="IPR040495">
    <property type="entry name" value="HU-CCDC81_bac_1"/>
</dbReference>
<dbReference type="InterPro" id="IPR036680">
    <property type="entry name" value="SPOR-like_sf"/>
</dbReference>
<dbReference type="Gene3D" id="3.30.70.1070">
    <property type="entry name" value="Sporulation related repeat"/>
    <property type="match status" value="1"/>
</dbReference>
<evidence type="ECO:0000259" key="2">
    <source>
        <dbReference type="Pfam" id="PF18174"/>
    </source>
</evidence>
<protein>
    <recommendedName>
        <fullName evidence="2">CCDC81-like prokaryotic HU domain-containing protein</fullName>
    </recommendedName>
</protein>
<name>A0ABT7NS84_9SPHI</name>
<proteinExistence type="predicted"/>
<reference evidence="3" key="1">
    <citation type="submission" date="2020-06" db="EMBL/GenBank/DDBJ databases">
        <authorList>
            <person name="Dong N."/>
        </authorList>
    </citation>
    <scope>NUCLEOTIDE SEQUENCE</scope>
    <source>
        <strain evidence="3">R1692</strain>
    </source>
</reference>
<evidence type="ECO:0000256" key="1">
    <source>
        <dbReference type="SAM" id="Phobius"/>
    </source>
</evidence>
<keyword evidence="1" id="KW-0812">Transmembrane</keyword>
<keyword evidence="1" id="KW-0472">Membrane</keyword>
<evidence type="ECO:0000313" key="3">
    <source>
        <dbReference type="EMBL" id="MDM1050088.1"/>
    </source>
</evidence>
<keyword evidence="4" id="KW-1185">Reference proteome</keyword>
<feature type="domain" description="CCDC81-like prokaryotic HU" evidence="2">
    <location>
        <begin position="3"/>
        <end position="52"/>
    </location>
</feature>